<dbReference type="PANTHER" id="PTHR43549">
    <property type="entry name" value="MULTIDRUG RESISTANCE PROTEIN YPNP-RELATED"/>
    <property type="match status" value="1"/>
</dbReference>
<evidence type="ECO:0000256" key="2">
    <source>
        <dbReference type="ARBA" id="ARBA00022448"/>
    </source>
</evidence>
<protein>
    <submittedName>
        <fullName evidence="8">Uncharacterized protein</fullName>
    </submittedName>
</protein>
<dbReference type="OrthoDB" id="2119662at2759"/>
<keyword evidence="3" id="KW-1003">Cell membrane</keyword>
<feature type="transmembrane region" description="Helical" evidence="7">
    <location>
        <begin position="92"/>
        <end position="115"/>
    </location>
</feature>
<dbReference type="AlphaFoldDB" id="A0A8E2F9P2"/>
<evidence type="ECO:0000256" key="4">
    <source>
        <dbReference type="ARBA" id="ARBA00022692"/>
    </source>
</evidence>
<dbReference type="InterPro" id="IPR052031">
    <property type="entry name" value="Membrane_Transporter-Flippase"/>
</dbReference>
<dbReference type="GO" id="GO:0005886">
    <property type="term" value="C:plasma membrane"/>
    <property type="evidence" value="ECO:0007669"/>
    <property type="project" value="UniProtKB-SubCell"/>
</dbReference>
<organism evidence="8 9">
    <name type="scientific">Glonium stellatum</name>
    <dbReference type="NCBI Taxonomy" id="574774"/>
    <lineage>
        <taxon>Eukaryota</taxon>
        <taxon>Fungi</taxon>
        <taxon>Dikarya</taxon>
        <taxon>Ascomycota</taxon>
        <taxon>Pezizomycotina</taxon>
        <taxon>Dothideomycetes</taxon>
        <taxon>Pleosporomycetidae</taxon>
        <taxon>Gloniales</taxon>
        <taxon>Gloniaceae</taxon>
        <taxon>Glonium</taxon>
    </lineage>
</organism>
<keyword evidence="5 7" id="KW-1133">Transmembrane helix</keyword>
<keyword evidence="9" id="KW-1185">Reference proteome</keyword>
<keyword evidence="6 7" id="KW-0472">Membrane</keyword>
<gene>
    <name evidence="8" type="ORF">AOQ84DRAFT_372658</name>
</gene>
<feature type="non-terminal residue" evidence="8">
    <location>
        <position position="274"/>
    </location>
</feature>
<sequence>MRRLRQSRYFYTMLSSKDYETTVTAGPDVSDDNEETDSHQRRRRQWWNIDRKTYRGSLFYNFIAFLLPALYSTLSKLWVANISASHVVTTDVYTYISVVAQVLNDGLPRTAWLLIGDRTTRSLASRLSLSYTLLVFQTLMGLLMTVIFVGAAPAFAASFVPADVRASSLAYVRVSAPVALSSAVQVAVAACTRALDLPDVPLLISSSAFLVNIVLDLLLVSRFHVRAAPPTILLQAAVRLACDMASAVAGLAYFVWVAERMQRRCNAEAGGGAG</sequence>
<evidence type="ECO:0000313" key="8">
    <source>
        <dbReference type="EMBL" id="OCL12908.1"/>
    </source>
</evidence>
<feature type="transmembrane region" description="Helical" evidence="7">
    <location>
        <begin position="127"/>
        <end position="150"/>
    </location>
</feature>
<evidence type="ECO:0000256" key="6">
    <source>
        <dbReference type="ARBA" id="ARBA00023136"/>
    </source>
</evidence>
<keyword evidence="2" id="KW-0813">Transport</keyword>
<feature type="transmembrane region" description="Helical" evidence="7">
    <location>
        <begin position="232"/>
        <end position="256"/>
    </location>
</feature>
<comment type="subcellular location">
    <subcellularLocation>
        <location evidence="1">Cell membrane</location>
        <topology evidence="1">Multi-pass membrane protein</topology>
    </subcellularLocation>
</comment>
<dbReference type="EMBL" id="KV748813">
    <property type="protein sequence ID" value="OCL12908.1"/>
    <property type="molecule type" value="Genomic_DNA"/>
</dbReference>
<evidence type="ECO:0000256" key="7">
    <source>
        <dbReference type="SAM" id="Phobius"/>
    </source>
</evidence>
<name>A0A8E2F9P2_9PEZI</name>
<dbReference type="PANTHER" id="PTHR43549:SF2">
    <property type="entry name" value="MULTIDRUG RESISTANCE PROTEIN NORM-RELATED"/>
    <property type="match status" value="1"/>
</dbReference>
<accession>A0A8E2F9P2</accession>
<evidence type="ECO:0000256" key="5">
    <source>
        <dbReference type="ARBA" id="ARBA00022989"/>
    </source>
</evidence>
<evidence type="ECO:0000256" key="3">
    <source>
        <dbReference type="ARBA" id="ARBA00022475"/>
    </source>
</evidence>
<evidence type="ECO:0000256" key="1">
    <source>
        <dbReference type="ARBA" id="ARBA00004651"/>
    </source>
</evidence>
<reference evidence="8 9" key="1">
    <citation type="journal article" date="2016" name="Nat. Commun.">
        <title>Ectomycorrhizal ecology is imprinted in the genome of the dominant symbiotic fungus Cenococcum geophilum.</title>
        <authorList>
            <consortium name="DOE Joint Genome Institute"/>
            <person name="Peter M."/>
            <person name="Kohler A."/>
            <person name="Ohm R.A."/>
            <person name="Kuo A."/>
            <person name="Krutzmann J."/>
            <person name="Morin E."/>
            <person name="Arend M."/>
            <person name="Barry K.W."/>
            <person name="Binder M."/>
            <person name="Choi C."/>
            <person name="Clum A."/>
            <person name="Copeland A."/>
            <person name="Grisel N."/>
            <person name="Haridas S."/>
            <person name="Kipfer T."/>
            <person name="LaButti K."/>
            <person name="Lindquist E."/>
            <person name="Lipzen A."/>
            <person name="Maire R."/>
            <person name="Meier B."/>
            <person name="Mihaltcheva S."/>
            <person name="Molinier V."/>
            <person name="Murat C."/>
            <person name="Poggeler S."/>
            <person name="Quandt C.A."/>
            <person name="Sperisen C."/>
            <person name="Tritt A."/>
            <person name="Tisserant E."/>
            <person name="Crous P.W."/>
            <person name="Henrissat B."/>
            <person name="Nehls U."/>
            <person name="Egli S."/>
            <person name="Spatafora J.W."/>
            <person name="Grigoriev I.V."/>
            <person name="Martin F.M."/>
        </authorList>
    </citation>
    <scope>NUCLEOTIDE SEQUENCE [LARGE SCALE GENOMIC DNA]</scope>
    <source>
        <strain evidence="8 9">CBS 207.34</strain>
    </source>
</reference>
<evidence type="ECO:0000313" key="9">
    <source>
        <dbReference type="Proteomes" id="UP000250140"/>
    </source>
</evidence>
<proteinExistence type="predicted"/>
<feature type="transmembrane region" description="Helical" evidence="7">
    <location>
        <begin position="58"/>
        <end position="80"/>
    </location>
</feature>
<keyword evidence="4 7" id="KW-0812">Transmembrane</keyword>
<dbReference type="Proteomes" id="UP000250140">
    <property type="component" value="Unassembled WGS sequence"/>
</dbReference>
<feature type="transmembrane region" description="Helical" evidence="7">
    <location>
        <begin position="202"/>
        <end position="220"/>
    </location>
</feature>
<feature type="transmembrane region" description="Helical" evidence="7">
    <location>
        <begin position="170"/>
        <end position="190"/>
    </location>
</feature>